<feature type="compositionally biased region" description="Basic residues" evidence="3">
    <location>
        <begin position="287"/>
        <end position="301"/>
    </location>
</feature>
<proteinExistence type="predicted"/>
<reference evidence="4" key="1">
    <citation type="submission" date="2020-04" db="EMBL/GenBank/DDBJ databases">
        <authorList>
            <person name="Alioto T."/>
            <person name="Alioto T."/>
            <person name="Gomez Garrido J."/>
        </authorList>
    </citation>
    <scope>NUCLEOTIDE SEQUENCE</scope>
    <source>
        <strain evidence="4">A484AB</strain>
    </source>
</reference>
<dbReference type="Pfam" id="PF23044">
    <property type="entry name" value="SH3-C_UBE2O"/>
    <property type="match status" value="1"/>
</dbReference>
<dbReference type="EMBL" id="CACRXK020002792">
    <property type="protein sequence ID" value="CAB3996083.1"/>
    <property type="molecule type" value="Genomic_DNA"/>
</dbReference>
<dbReference type="InterPro" id="IPR057733">
    <property type="entry name" value="UBE2O-like_SH3-B"/>
</dbReference>
<feature type="compositionally biased region" description="Basic and acidic residues" evidence="3">
    <location>
        <begin position="466"/>
        <end position="481"/>
    </location>
</feature>
<feature type="region of interest" description="Disordered" evidence="3">
    <location>
        <begin position="798"/>
        <end position="821"/>
    </location>
</feature>
<dbReference type="PROSITE" id="PS50127">
    <property type="entry name" value="UBC_2"/>
    <property type="match status" value="1"/>
</dbReference>
<feature type="compositionally biased region" description="Low complexity" evidence="3">
    <location>
        <begin position="489"/>
        <end position="502"/>
    </location>
</feature>
<gene>
    <name evidence="4" type="ORF">PACLA_8A012042</name>
</gene>
<feature type="region of interest" description="Disordered" evidence="3">
    <location>
        <begin position="466"/>
        <end position="545"/>
    </location>
</feature>
<keyword evidence="2" id="KW-0833">Ubl conjugation pathway</keyword>
<name>A0A6S7GVV0_PARCT</name>
<feature type="compositionally biased region" description="Acidic residues" evidence="3">
    <location>
        <begin position="201"/>
        <end position="210"/>
    </location>
</feature>
<accession>A0A6S7GVV0</accession>
<dbReference type="Pfam" id="PF23046">
    <property type="entry name" value="tSH3-B_UBE2O"/>
    <property type="match status" value="1"/>
</dbReference>
<feature type="compositionally biased region" description="Basic and acidic residues" evidence="3">
    <location>
        <begin position="509"/>
        <end position="521"/>
    </location>
</feature>
<evidence type="ECO:0000313" key="4">
    <source>
        <dbReference type="EMBL" id="CAB3996083.1"/>
    </source>
</evidence>
<organism evidence="4 5">
    <name type="scientific">Paramuricea clavata</name>
    <name type="common">Red gorgonian</name>
    <name type="synonym">Violescent sea-whip</name>
    <dbReference type="NCBI Taxonomy" id="317549"/>
    <lineage>
        <taxon>Eukaryota</taxon>
        <taxon>Metazoa</taxon>
        <taxon>Cnidaria</taxon>
        <taxon>Anthozoa</taxon>
        <taxon>Octocorallia</taxon>
        <taxon>Malacalcyonacea</taxon>
        <taxon>Plexauridae</taxon>
        <taxon>Paramuricea</taxon>
    </lineage>
</organism>
<dbReference type="Pfam" id="PF00179">
    <property type="entry name" value="UQ_con"/>
    <property type="match status" value="1"/>
</dbReference>
<protein>
    <submittedName>
        <fullName evidence="4">Uncharacterized protein</fullName>
    </submittedName>
</protein>
<comment type="caution">
    <text evidence="4">The sequence shown here is derived from an EMBL/GenBank/DDBJ whole genome shotgun (WGS) entry which is preliminary data.</text>
</comment>
<dbReference type="SMART" id="SM00212">
    <property type="entry name" value="UBCc"/>
    <property type="match status" value="1"/>
</dbReference>
<dbReference type="OrthoDB" id="47801at2759"/>
<feature type="compositionally biased region" description="Basic and acidic residues" evidence="3">
    <location>
        <begin position="249"/>
        <end position="258"/>
    </location>
</feature>
<dbReference type="Pfam" id="PF23043">
    <property type="entry name" value="SH3-B_UBE2O"/>
    <property type="match status" value="1"/>
</dbReference>
<feature type="region of interest" description="Disordered" evidence="3">
    <location>
        <begin position="192"/>
        <end position="227"/>
    </location>
</feature>
<dbReference type="PANTHER" id="PTHR46116:SF15">
    <property type="entry name" value="(E3-INDEPENDENT) E2 UBIQUITIN-CONJUGATING ENZYME"/>
    <property type="match status" value="1"/>
</dbReference>
<feature type="region of interest" description="Disordered" evidence="3">
    <location>
        <begin position="242"/>
        <end position="303"/>
    </location>
</feature>
<evidence type="ECO:0000313" key="5">
    <source>
        <dbReference type="Proteomes" id="UP001152795"/>
    </source>
</evidence>
<dbReference type="AlphaFoldDB" id="A0A6S7GVV0"/>
<sequence>PLSQFAHVSLGPWVGHIYKEYSRVVMWLKNGSRCSIEGDMLELFSDALDKRDSDCPFYNSAFYPSQSVVGPAQAFNDAKWLTKIKPILVDQSKIKAVVQEAKVVQLEVNWQVCGSLPPGCKKEDYEQPPDRIVTEENIDKVKVFHQHCHQVQIGDKCFYVVKEEDIEDEGNDALSTLGDQEASEQVIEHETVVNGPSTCDAENEPCEELPETSCEQTTNNVSNQDSVTSLSQVTISLASVTSDTTTLEDDTKHTTHESDSDDGDVESDGADQSKLKTSKQDLSSKPSTRRRRKRFRHKRKQQLNSLKVKPGDRVCVEIIKTKTRADVLWQDGTLETDVDTLDLIAIYHIDDHQFFPGYIVNDKRAFLDSSPPVKFEKYGIVRSSSDVDRTCAIRWFSTSGEDLGTEDDVSVYDLAENVDMVFNPGDLVVAVNCGNEGDNQLHGVAGQVVCVDPDGYVVVNWAAERDSEPGKHRPHELYKVESEDEDSQSENSSGNEHSSGNEAWETASEDGHVEPANEDRPNVLITSDAPIPQSEEPTSPGVDNVDIEALNNANNTESQVDQTDDTAEAFLMLSEVHESHHYYADHFVKNFSPNKPRKFMSVVRKEMLLLRSSLPSGILIRGFENAMELFTALISGPKDTPYEGGVFLFDIKLPSDYPASPPSVFFISMTSNVLNPNLYVDGTVCTSLLGTWSGRDSESWTEKSNLLQVLLSIQALILCKDPYFNEAGYEKHRGTVEGIENSRVYNEMAILNLISSMTASVKSKHAIFDKEIRKHFQEHGQRTIVRYKSWLSHSNKLSQSSEDGSSTLPQNDCTSSETVAQQAEQFKTPDFPLFPVSKGFCKCLERNIELFNATLVEEKLLINEETS</sequence>
<evidence type="ECO:0000256" key="3">
    <source>
        <dbReference type="SAM" id="MobiDB-lite"/>
    </source>
</evidence>
<dbReference type="InterPro" id="IPR000608">
    <property type="entry name" value="UBC"/>
</dbReference>
<dbReference type="SUPFAM" id="SSF54495">
    <property type="entry name" value="UBC-like"/>
    <property type="match status" value="1"/>
</dbReference>
<dbReference type="InterPro" id="IPR057734">
    <property type="entry name" value="UBE2O-like_SH3-C"/>
</dbReference>
<dbReference type="InterPro" id="IPR057735">
    <property type="entry name" value="UBE2O-like_tSH3-B"/>
</dbReference>
<dbReference type="InterPro" id="IPR016135">
    <property type="entry name" value="UBQ-conjugating_enzyme/RWD"/>
</dbReference>
<dbReference type="CDD" id="cd23837">
    <property type="entry name" value="UBCc_UBE2O"/>
    <property type="match status" value="1"/>
</dbReference>
<feature type="compositionally biased region" description="Polar residues" evidence="3">
    <location>
        <begin position="213"/>
        <end position="227"/>
    </location>
</feature>
<keyword evidence="5" id="KW-1185">Reference proteome</keyword>
<keyword evidence="1" id="KW-0808">Transferase</keyword>
<dbReference type="Gene3D" id="3.10.110.10">
    <property type="entry name" value="Ubiquitin Conjugating Enzyme"/>
    <property type="match status" value="1"/>
</dbReference>
<evidence type="ECO:0000256" key="2">
    <source>
        <dbReference type="ARBA" id="ARBA00022786"/>
    </source>
</evidence>
<feature type="non-terminal residue" evidence="4">
    <location>
        <position position="867"/>
    </location>
</feature>
<dbReference type="Proteomes" id="UP001152795">
    <property type="component" value="Unassembled WGS sequence"/>
</dbReference>
<feature type="compositionally biased region" description="Acidic residues" evidence="3">
    <location>
        <begin position="259"/>
        <end position="269"/>
    </location>
</feature>
<evidence type="ECO:0000256" key="1">
    <source>
        <dbReference type="ARBA" id="ARBA00022679"/>
    </source>
</evidence>
<dbReference type="PANTHER" id="PTHR46116">
    <property type="entry name" value="(E3-INDEPENDENT) E2 UBIQUITIN-CONJUGATING ENZYME"/>
    <property type="match status" value="1"/>
</dbReference>
<dbReference type="GO" id="GO:0061631">
    <property type="term" value="F:ubiquitin conjugating enzyme activity"/>
    <property type="evidence" value="ECO:0007669"/>
    <property type="project" value="TreeGrafter"/>
</dbReference>